<dbReference type="Proteomes" id="UP000829398">
    <property type="component" value="Chromosome 2"/>
</dbReference>
<reference evidence="2" key="1">
    <citation type="journal article" date="2023" name="Hortic. Res.">
        <title>A chromosome-level phased genome enabling allele-level studies in sweet orange: a case study on citrus Huanglongbing tolerance.</title>
        <authorList>
            <person name="Wu B."/>
            <person name="Yu Q."/>
            <person name="Deng Z."/>
            <person name="Duan Y."/>
            <person name="Luo F."/>
            <person name="Gmitter F. Jr."/>
        </authorList>
    </citation>
    <scope>NUCLEOTIDE SEQUENCE [LARGE SCALE GENOMIC DNA]</scope>
    <source>
        <strain evidence="2">cv. Valencia</strain>
    </source>
</reference>
<sequence length="656" mass="76119">MTSQLDKGKRIAVDSAPPSSKSSSNAEGMPNKSTTSEAWEHFIQLSSDPPHPRSKCRYCGKEYKCGFNKGTSNLLGHIRERCLKYPGRAQPCSLVLVTYSVEACREAIAKFIIKDEMSFRVVEGEGFREMLGVFENRFKVPSRTTIAHDILQLYKKTKKDLIDFFVSSHQRVCLTTDTWTSAQNLCYMCLTAHFIDNNWTLHKKILNFCQVADHKCETIGRQIETCLLDWGIERVFTITVDNASSNDGTVFYLSKVVNNWNGAILGGQNMHLRCSAHILNLIVAERLKEYHQSISKIRNVVRFVRSSPSRTQKFKAYAEREKISSNKLLCLDVITRWNSTFFMLKAAEKYEKVFDRLELHDAQYIREFCLSEPKTCPSSIDWEYARYFIKFLNVFHDATLTFSGSLYVISNTFLRQLCLIHTQLHAWRDSKDLFFKTVAENMKKKYDKYWGNYETVNPYLFVSILLDPRHKEWFLRYCFVMLFGEVKANELVVKVRNNLHSLYEEYKLLYGDDVEVMDAVNDEKELEVDTEVDARQVFDSGYMRILKDNTFVECKTEVDLYLLESCENLENESFDVLDWWKIYSSKYPILSYSAFSTGGRVLDPHRCSLSTRTAEALICTQNWLRSTPINLDEAIDEIEHIETEILGADKNIFDEA</sequence>
<comment type="caution">
    <text evidence="1">The sequence shown here is derived from an EMBL/GenBank/DDBJ whole genome shotgun (WGS) entry which is preliminary data.</text>
</comment>
<proteinExistence type="predicted"/>
<evidence type="ECO:0000313" key="1">
    <source>
        <dbReference type="EMBL" id="KAH9791619.1"/>
    </source>
</evidence>
<name>A0ACB8N148_CITSI</name>
<keyword evidence="2" id="KW-1185">Reference proteome</keyword>
<accession>A0ACB8N148</accession>
<evidence type="ECO:0000313" key="2">
    <source>
        <dbReference type="Proteomes" id="UP000829398"/>
    </source>
</evidence>
<organism evidence="1 2">
    <name type="scientific">Citrus sinensis</name>
    <name type="common">Sweet orange</name>
    <name type="synonym">Citrus aurantium var. sinensis</name>
    <dbReference type="NCBI Taxonomy" id="2711"/>
    <lineage>
        <taxon>Eukaryota</taxon>
        <taxon>Viridiplantae</taxon>
        <taxon>Streptophyta</taxon>
        <taxon>Embryophyta</taxon>
        <taxon>Tracheophyta</taxon>
        <taxon>Spermatophyta</taxon>
        <taxon>Magnoliopsida</taxon>
        <taxon>eudicotyledons</taxon>
        <taxon>Gunneridae</taxon>
        <taxon>Pentapetalae</taxon>
        <taxon>rosids</taxon>
        <taxon>malvids</taxon>
        <taxon>Sapindales</taxon>
        <taxon>Rutaceae</taxon>
        <taxon>Aurantioideae</taxon>
        <taxon>Citrus</taxon>
    </lineage>
</organism>
<dbReference type="EMBL" id="CM039171">
    <property type="protein sequence ID" value="KAH9791619.1"/>
    <property type="molecule type" value="Genomic_DNA"/>
</dbReference>
<protein>
    <submittedName>
        <fullName evidence="1">BED-type domain-containing protein</fullName>
    </submittedName>
</protein>
<gene>
    <name evidence="1" type="ORF">KPL71_003818</name>
</gene>